<accession>A0AAV7G9E0</accession>
<dbReference type="PANTHER" id="PTHR34969:SF1">
    <property type="entry name" value="TH1 DOMAIN-CONTAINING PROTEIN"/>
    <property type="match status" value="1"/>
</dbReference>
<sequence>MDRFVTRRKAQADQPSGNIDDSREAVEEPPEIVGVDSNGSAAGGESSPPPQAKKTEKPLPFMGMKVRRRANLLRECNGDYIDVPSDPYLSRILRKQGDGKVLFADKVLRFTGTGKIKRRILLITDLAIYIIDSDSDVLKRRIALAAVDKLCMSELNDNFFAIVIPSEYDCLMASTRKTEIVNTLLEATKSKSEYELKVFRSNRFEYNAAADTVKEVEFEEVDGQSLHGKKTIDAGHACFLLGLLEGIPDRNGHSSYKTDYGIFFRGFEVFLSSYFKFVKQYS</sequence>
<keyword evidence="4" id="KW-1185">Reference proteome</keyword>
<dbReference type="AlphaFoldDB" id="A0AAV7G9E0"/>
<dbReference type="InterPro" id="IPR010926">
    <property type="entry name" value="Myosin_TH1"/>
</dbReference>
<dbReference type="PROSITE" id="PS51757">
    <property type="entry name" value="TH1"/>
    <property type="match status" value="1"/>
</dbReference>
<dbReference type="Pfam" id="PF06017">
    <property type="entry name" value="Myosin_TH1"/>
    <property type="match status" value="1"/>
</dbReference>
<dbReference type="PANTHER" id="PTHR34969">
    <property type="entry name" value="OS01G0621700 PROTEIN"/>
    <property type="match status" value="1"/>
</dbReference>
<reference evidence="3 4" key="1">
    <citation type="journal article" date="2021" name="Hortic Res">
        <title>Chromosome-scale assembly of the Dendrobium chrysotoxum genome enhances the understanding of orchid evolution.</title>
        <authorList>
            <person name="Zhang Y."/>
            <person name="Zhang G.Q."/>
            <person name="Zhang D."/>
            <person name="Liu X.D."/>
            <person name="Xu X.Y."/>
            <person name="Sun W.H."/>
            <person name="Yu X."/>
            <person name="Zhu X."/>
            <person name="Wang Z.W."/>
            <person name="Zhao X."/>
            <person name="Zhong W.Y."/>
            <person name="Chen H."/>
            <person name="Yin W.L."/>
            <person name="Huang T."/>
            <person name="Niu S.C."/>
            <person name="Liu Z.J."/>
        </authorList>
    </citation>
    <scope>NUCLEOTIDE SEQUENCE [LARGE SCALE GENOMIC DNA]</scope>
    <source>
        <strain evidence="3">Lindl</strain>
    </source>
</reference>
<evidence type="ECO:0000256" key="1">
    <source>
        <dbReference type="SAM" id="MobiDB-lite"/>
    </source>
</evidence>
<evidence type="ECO:0000313" key="4">
    <source>
        <dbReference type="Proteomes" id="UP000775213"/>
    </source>
</evidence>
<proteinExistence type="predicted"/>
<dbReference type="GO" id="GO:0016459">
    <property type="term" value="C:myosin complex"/>
    <property type="evidence" value="ECO:0007669"/>
    <property type="project" value="InterPro"/>
</dbReference>
<evidence type="ECO:0000259" key="2">
    <source>
        <dbReference type="PROSITE" id="PS51757"/>
    </source>
</evidence>
<gene>
    <name evidence="3" type="ORF">IEQ34_019753</name>
</gene>
<protein>
    <recommendedName>
        <fullName evidence="2">TH1 domain-containing protein</fullName>
    </recommendedName>
</protein>
<comment type="caution">
    <text evidence="3">The sequence shown here is derived from an EMBL/GenBank/DDBJ whole genome shotgun (WGS) entry which is preliminary data.</text>
</comment>
<organism evidence="3 4">
    <name type="scientific">Dendrobium chrysotoxum</name>
    <name type="common">Orchid</name>
    <dbReference type="NCBI Taxonomy" id="161865"/>
    <lineage>
        <taxon>Eukaryota</taxon>
        <taxon>Viridiplantae</taxon>
        <taxon>Streptophyta</taxon>
        <taxon>Embryophyta</taxon>
        <taxon>Tracheophyta</taxon>
        <taxon>Spermatophyta</taxon>
        <taxon>Magnoliopsida</taxon>
        <taxon>Liliopsida</taxon>
        <taxon>Asparagales</taxon>
        <taxon>Orchidaceae</taxon>
        <taxon>Epidendroideae</taxon>
        <taxon>Malaxideae</taxon>
        <taxon>Dendrobiinae</taxon>
        <taxon>Dendrobium</taxon>
    </lineage>
</organism>
<dbReference type="EMBL" id="JAGFBR010000017">
    <property type="protein sequence ID" value="KAH0452454.1"/>
    <property type="molecule type" value="Genomic_DNA"/>
</dbReference>
<dbReference type="GO" id="GO:0003774">
    <property type="term" value="F:cytoskeletal motor activity"/>
    <property type="evidence" value="ECO:0007669"/>
    <property type="project" value="InterPro"/>
</dbReference>
<name>A0AAV7G9E0_DENCH</name>
<evidence type="ECO:0000313" key="3">
    <source>
        <dbReference type="EMBL" id="KAH0452454.1"/>
    </source>
</evidence>
<dbReference type="Proteomes" id="UP000775213">
    <property type="component" value="Unassembled WGS sequence"/>
</dbReference>
<feature type="domain" description="TH1" evidence="2">
    <location>
        <begin position="65"/>
        <end position="243"/>
    </location>
</feature>
<feature type="region of interest" description="Disordered" evidence="1">
    <location>
        <begin position="1"/>
        <end position="58"/>
    </location>
</feature>